<evidence type="ECO:0008006" key="5">
    <source>
        <dbReference type="Google" id="ProtNLM"/>
    </source>
</evidence>
<dbReference type="Proteomes" id="UP001432322">
    <property type="component" value="Unassembled WGS sequence"/>
</dbReference>
<evidence type="ECO:0000256" key="1">
    <source>
        <dbReference type="SAM" id="Phobius"/>
    </source>
</evidence>
<comment type="caution">
    <text evidence="3">The sequence shown here is derived from an EMBL/GenBank/DDBJ whole genome shotgun (WGS) entry which is preliminary data.</text>
</comment>
<sequence length="115" mass="13518">LMRTLHFLFTIFCETPIVLFSIRCISILNRPQYIKHAFCRIFIASMRTVLNFENAIVFFCFLILYRIPGIGYAYSFYSSISHSALKLIALFSKKSLTTFAEHSFTRPSCYPFYNR</sequence>
<evidence type="ECO:0000313" key="3">
    <source>
        <dbReference type="EMBL" id="GMT37358.1"/>
    </source>
</evidence>
<evidence type="ECO:0000313" key="4">
    <source>
        <dbReference type="Proteomes" id="UP001432322"/>
    </source>
</evidence>
<dbReference type="EMBL" id="BTSY01000004">
    <property type="protein sequence ID" value="GMT22358.1"/>
    <property type="molecule type" value="Genomic_DNA"/>
</dbReference>
<keyword evidence="4" id="KW-1185">Reference proteome</keyword>
<feature type="non-terminal residue" evidence="3">
    <location>
        <position position="1"/>
    </location>
</feature>
<evidence type="ECO:0000313" key="2">
    <source>
        <dbReference type="EMBL" id="GMT22358.1"/>
    </source>
</evidence>
<protein>
    <recommendedName>
        <fullName evidence="5">G protein-coupled receptor</fullName>
    </recommendedName>
</protein>
<keyword evidence="1" id="KW-0812">Transmembrane</keyword>
<reference evidence="3" key="1">
    <citation type="submission" date="2023-10" db="EMBL/GenBank/DDBJ databases">
        <title>Genome assembly of Pristionchus species.</title>
        <authorList>
            <person name="Yoshida K."/>
            <person name="Sommer R.J."/>
        </authorList>
    </citation>
    <scope>NUCLEOTIDE SEQUENCE</scope>
    <source>
        <strain evidence="3">RS5133</strain>
    </source>
</reference>
<dbReference type="AlphaFoldDB" id="A0AAV5X2G8"/>
<dbReference type="EMBL" id="BTSY01000114">
    <property type="protein sequence ID" value="GMT37358.1"/>
    <property type="molecule type" value="Genomic_DNA"/>
</dbReference>
<keyword evidence="1" id="KW-1133">Transmembrane helix</keyword>
<accession>A0AAV5X2G8</accession>
<feature type="transmembrane region" description="Helical" evidence="1">
    <location>
        <begin position="49"/>
        <end position="67"/>
    </location>
</feature>
<name>A0AAV5X2G8_9BILA</name>
<organism evidence="3 4">
    <name type="scientific">Pristionchus fissidentatus</name>
    <dbReference type="NCBI Taxonomy" id="1538716"/>
    <lineage>
        <taxon>Eukaryota</taxon>
        <taxon>Metazoa</taxon>
        <taxon>Ecdysozoa</taxon>
        <taxon>Nematoda</taxon>
        <taxon>Chromadorea</taxon>
        <taxon>Rhabditida</taxon>
        <taxon>Rhabditina</taxon>
        <taxon>Diplogasteromorpha</taxon>
        <taxon>Diplogasteroidea</taxon>
        <taxon>Neodiplogasteridae</taxon>
        <taxon>Pristionchus</taxon>
    </lineage>
</organism>
<proteinExistence type="predicted"/>
<keyword evidence="1" id="KW-0472">Membrane</keyword>
<feature type="transmembrane region" description="Helical" evidence="1">
    <location>
        <begin position="6"/>
        <end position="28"/>
    </location>
</feature>
<gene>
    <name evidence="2" type="ORF">PFISCL1PPCAC_13655</name>
    <name evidence="3" type="ORF">PFISCL1PPCAC_28655</name>
</gene>